<dbReference type="CDD" id="cd00761">
    <property type="entry name" value="Glyco_tranf_GTA_type"/>
    <property type="match status" value="1"/>
</dbReference>
<reference evidence="2 3" key="1">
    <citation type="submission" date="2012-09" db="EMBL/GenBank/DDBJ databases">
        <title>The Genome Sequence of Alloiococcus otitis ATCC 51267.</title>
        <authorList>
            <consortium name="The Broad Institute Genome Sequencing Platform"/>
            <person name="Earl A."/>
            <person name="Ward D."/>
            <person name="Feldgarden M."/>
            <person name="Gevers D."/>
            <person name="Huys G."/>
            <person name="Walker B."/>
            <person name="Young S.K."/>
            <person name="Zeng Q."/>
            <person name="Gargeya S."/>
            <person name="Fitzgerald M."/>
            <person name="Haas B."/>
            <person name="Abouelleil A."/>
            <person name="Alvarado L."/>
            <person name="Arachchi H.M."/>
            <person name="Berlin A.M."/>
            <person name="Chapman S.B."/>
            <person name="Goldberg J."/>
            <person name="Griggs A."/>
            <person name="Gujja S."/>
            <person name="Hansen M."/>
            <person name="Howarth C."/>
            <person name="Imamovic A."/>
            <person name="Larimer J."/>
            <person name="McCowen C."/>
            <person name="Montmayeur A."/>
            <person name="Murphy C."/>
            <person name="Neiman D."/>
            <person name="Pearson M."/>
            <person name="Priest M."/>
            <person name="Roberts A."/>
            <person name="Saif S."/>
            <person name="Shea T."/>
            <person name="Sisk P."/>
            <person name="Sykes S."/>
            <person name="Wortman J."/>
            <person name="Nusbaum C."/>
            <person name="Birren B."/>
        </authorList>
    </citation>
    <scope>NUCLEOTIDE SEQUENCE [LARGE SCALE GENOMIC DNA]</scope>
    <source>
        <strain evidence="2 3">ATCC 51267</strain>
    </source>
</reference>
<dbReference type="Pfam" id="PF00535">
    <property type="entry name" value="Glycos_transf_2"/>
    <property type="match status" value="1"/>
</dbReference>
<evidence type="ECO:0000313" key="3">
    <source>
        <dbReference type="Proteomes" id="UP000009875"/>
    </source>
</evidence>
<dbReference type="InterPro" id="IPR029044">
    <property type="entry name" value="Nucleotide-diphossugar_trans"/>
</dbReference>
<sequence length="251" mass="28695">MTNVQQALVSIIMPAHNAEGFISQSIQSVLNQTYDNWELVITDDASTDQTVPVIQSFADPRIKLLQLQENKGAAIARNTAIEQARGDYLAFLDSDDFWHKDKLTRQIAFMESEDILFSSTEYGNVDSDGNLLSVTANHDQLDYEGLLKYCPGNSTVIYNAKVLGKFYIPDIKKRNDFVMWLRVIKKAKTLYGLKETLTYYRVRDDSLSKNKPALVKYQWRVYRQIEHLSLAKSAYLLGHKVLTVKFGLNKK</sequence>
<dbReference type="STRING" id="883081.HMPREF9698_01302"/>
<dbReference type="EMBL" id="AGXA01000029">
    <property type="protein sequence ID" value="EKU92996.1"/>
    <property type="molecule type" value="Genomic_DNA"/>
</dbReference>
<feature type="domain" description="Glycosyltransferase 2-like" evidence="1">
    <location>
        <begin position="10"/>
        <end position="124"/>
    </location>
</feature>
<gene>
    <name evidence="2" type="ORF">HMPREF9698_01302</name>
</gene>
<dbReference type="AlphaFoldDB" id="K9EAX5"/>
<keyword evidence="3" id="KW-1185">Reference proteome</keyword>
<dbReference type="Proteomes" id="UP000009875">
    <property type="component" value="Unassembled WGS sequence"/>
</dbReference>
<proteinExistence type="predicted"/>
<accession>K9EAX5</accession>
<protein>
    <recommendedName>
        <fullName evidence="1">Glycosyltransferase 2-like domain-containing protein</fullName>
    </recommendedName>
</protein>
<name>K9EAX5_9LACT</name>
<dbReference type="SUPFAM" id="SSF53448">
    <property type="entry name" value="Nucleotide-diphospho-sugar transferases"/>
    <property type="match status" value="1"/>
</dbReference>
<dbReference type="HOGENOM" id="CLU_025996_2_2_9"/>
<dbReference type="PANTHER" id="PTHR22916">
    <property type="entry name" value="GLYCOSYLTRANSFERASE"/>
    <property type="match status" value="1"/>
</dbReference>
<dbReference type="RefSeq" id="WP_003778955.1">
    <property type="nucleotide sequence ID" value="NZ_JH992961.1"/>
</dbReference>
<dbReference type="OrthoDB" id="8773442at2"/>
<dbReference type="Gene3D" id="3.90.550.10">
    <property type="entry name" value="Spore Coat Polysaccharide Biosynthesis Protein SpsA, Chain A"/>
    <property type="match status" value="1"/>
</dbReference>
<evidence type="ECO:0000259" key="1">
    <source>
        <dbReference type="Pfam" id="PF00535"/>
    </source>
</evidence>
<evidence type="ECO:0000313" key="2">
    <source>
        <dbReference type="EMBL" id="EKU92996.1"/>
    </source>
</evidence>
<dbReference type="GO" id="GO:0016758">
    <property type="term" value="F:hexosyltransferase activity"/>
    <property type="evidence" value="ECO:0007669"/>
    <property type="project" value="UniProtKB-ARBA"/>
</dbReference>
<dbReference type="eggNOG" id="COG0463">
    <property type="taxonomic scope" value="Bacteria"/>
</dbReference>
<dbReference type="PANTHER" id="PTHR22916:SF3">
    <property type="entry name" value="UDP-GLCNAC:BETAGAL BETA-1,3-N-ACETYLGLUCOSAMINYLTRANSFERASE-LIKE PROTEIN 1"/>
    <property type="match status" value="1"/>
</dbReference>
<organism evidence="2 3">
    <name type="scientific">Alloiococcus otitis ATCC 51267</name>
    <dbReference type="NCBI Taxonomy" id="883081"/>
    <lineage>
        <taxon>Bacteria</taxon>
        <taxon>Bacillati</taxon>
        <taxon>Bacillota</taxon>
        <taxon>Bacilli</taxon>
        <taxon>Lactobacillales</taxon>
        <taxon>Carnobacteriaceae</taxon>
        <taxon>Alloiococcus</taxon>
    </lineage>
</organism>
<comment type="caution">
    <text evidence="2">The sequence shown here is derived from an EMBL/GenBank/DDBJ whole genome shotgun (WGS) entry which is preliminary data.</text>
</comment>
<dbReference type="InterPro" id="IPR001173">
    <property type="entry name" value="Glyco_trans_2-like"/>
</dbReference>